<accession>A0A420W5L5</accession>
<gene>
    <name evidence="5" type="ORF">C7457_1616</name>
</gene>
<feature type="binding site" evidence="4">
    <location>
        <position position="125"/>
    </location>
    <ligand>
        <name>Fe cation</name>
        <dbReference type="ChEBI" id="CHEBI:24875"/>
        <label>2</label>
    </ligand>
</feature>
<feature type="binding site" evidence="4">
    <location>
        <position position="95"/>
    </location>
    <ligand>
        <name>Fe cation</name>
        <dbReference type="ChEBI" id="CHEBI:24875"/>
        <label>1</label>
    </ligand>
</feature>
<dbReference type="GO" id="GO:0046872">
    <property type="term" value="F:metal ion binding"/>
    <property type="evidence" value="ECO:0007669"/>
    <property type="project" value="UniProtKB-KW"/>
</dbReference>
<evidence type="ECO:0000256" key="4">
    <source>
        <dbReference type="PIRSR" id="PIRSR000355-2"/>
    </source>
</evidence>
<dbReference type="EMBL" id="RBIE01000005">
    <property type="protein sequence ID" value="RKQ60355.1"/>
    <property type="molecule type" value="Genomic_DNA"/>
</dbReference>
<feature type="binding site" evidence="4">
    <location>
        <position position="192"/>
    </location>
    <ligand>
        <name>Fe cation</name>
        <dbReference type="ChEBI" id="CHEBI:24875"/>
        <label>2</label>
    </ligand>
</feature>
<keyword evidence="6" id="KW-1185">Reference proteome</keyword>
<evidence type="ECO:0000256" key="3">
    <source>
        <dbReference type="PIRSR" id="PIRSR000355-1"/>
    </source>
</evidence>
<dbReference type="InterPro" id="IPR009078">
    <property type="entry name" value="Ferritin-like_SF"/>
</dbReference>
<dbReference type="OrthoDB" id="9766544at2"/>
<keyword evidence="2" id="KW-0215">Deoxyribonucleotide synthesis</keyword>
<comment type="caution">
    <text evidence="5">The sequence shown here is derived from an EMBL/GenBank/DDBJ whole genome shotgun (WGS) entry which is preliminary data.</text>
</comment>
<comment type="catalytic activity">
    <reaction evidence="2">
        <text>a 2'-deoxyribonucleoside 5'-diphosphate + [thioredoxin]-disulfide + H2O = a ribonucleoside 5'-diphosphate + [thioredoxin]-dithiol</text>
        <dbReference type="Rhea" id="RHEA:23252"/>
        <dbReference type="Rhea" id="RHEA-COMP:10698"/>
        <dbReference type="Rhea" id="RHEA-COMP:10700"/>
        <dbReference type="ChEBI" id="CHEBI:15377"/>
        <dbReference type="ChEBI" id="CHEBI:29950"/>
        <dbReference type="ChEBI" id="CHEBI:50058"/>
        <dbReference type="ChEBI" id="CHEBI:57930"/>
        <dbReference type="ChEBI" id="CHEBI:73316"/>
        <dbReference type="EC" id="1.17.4.1"/>
    </reaction>
</comment>
<keyword evidence="2" id="KW-0560">Oxidoreductase</keyword>
<proteinExistence type="inferred from homology"/>
<organism evidence="5 6">
    <name type="scientific">Thermovibrio guaymasensis</name>
    <dbReference type="NCBI Taxonomy" id="240167"/>
    <lineage>
        <taxon>Bacteria</taxon>
        <taxon>Pseudomonadati</taxon>
        <taxon>Aquificota</taxon>
        <taxon>Aquificia</taxon>
        <taxon>Desulfurobacteriales</taxon>
        <taxon>Desulfurobacteriaceae</taxon>
        <taxon>Thermovibrio</taxon>
    </lineage>
</organism>
<dbReference type="SUPFAM" id="SSF47240">
    <property type="entry name" value="Ferritin-like"/>
    <property type="match status" value="1"/>
</dbReference>
<dbReference type="Pfam" id="PF00268">
    <property type="entry name" value="Ribonuc_red_sm"/>
    <property type="match status" value="1"/>
</dbReference>
<dbReference type="GO" id="GO:0004748">
    <property type="term" value="F:ribonucleoside-diphosphate reductase activity, thioredoxin disulfide as acceptor"/>
    <property type="evidence" value="ECO:0007669"/>
    <property type="project" value="UniProtKB-EC"/>
</dbReference>
<keyword evidence="2 4" id="KW-0408">Iron</keyword>
<dbReference type="PIRSF" id="PIRSF000355">
    <property type="entry name" value="NrdB"/>
    <property type="match status" value="1"/>
</dbReference>
<dbReference type="CDD" id="cd01049">
    <property type="entry name" value="RNRR2"/>
    <property type="match status" value="1"/>
</dbReference>
<dbReference type="PANTHER" id="PTHR23409:SF18">
    <property type="entry name" value="RIBONUCLEOSIDE-DIPHOSPHATE REDUCTASE SUBUNIT M2"/>
    <property type="match status" value="1"/>
</dbReference>
<evidence type="ECO:0000313" key="6">
    <source>
        <dbReference type="Proteomes" id="UP000280881"/>
    </source>
</evidence>
<evidence type="ECO:0000256" key="2">
    <source>
        <dbReference type="PIRNR" id="PIRNR000355"/>
    </source>
</evidence>
<dbReference type="InterPro" id="IPR000358">
    <property type="entry name" value="RNR_small_fam"/>
</dbReference>
<feature type="active site" evidence="3">
    <location>
        <position position="132"/>
    </location>
</feature>
<protein>
    <recommendedName>
        <fullName evidence="2">Ribonucleoside-diphosphate reductase subunit beta</fullName>
        <ecNumber evidence="2">1.17.4.1</ecNumber>
    </recommendedName>
</protein>
<dbReference type="Gene3D" id="1.10.620.20">
    <property type="entry name" value="Ribonucleotide Reductase, subunit A"/>
    <property type="match status" value="1"/>
</dbReference>
<name>A0A420W5L5_9BACT</name>
<dbReference type="PANTHER" id="PTHR23409">
    <property type="entry name" value="RIBONUCLEOSIDE-DIPHOSPHATE REDUCTASE SMALL CHAIN"/>
    <property type="match status" value="1"/>
</dbReference>
<reference evidence="5 6" key="1">
    <citation type="submission" date="2018-10" db="EMBL/GenBank/DDBJ databases">
        <title>Genomic Encyclopedia of Type Strains, Phase IV (KMG-IV): sequencing the most valuable type-strain genomes for metagenomic binning, comparative biology and taxonomic classification.</title>
        <authorList>
            <person name="Goeker M."/>
        </authorList>
    </citation>
    <scope>NUCLEOTIDE SEQUENCE [LARGE SCALE GENOMIC DNA]</scope>
    <source>
        <strain evidence="5 6">DSM 15521</strain>
    </source>
</reference>
<dbReference type="EC" id="1.17.4.1" evidence="2"/>
<feature type="binding site" evidence="4">
    <location>
        <position position="128"/>
    </location>
    <ligand>
        <name>Fe cation</name>
        <dbReference type="ChEBI" id="CHEBI:24875"/>
        <label>1</label>
    </ligand>
</feature>
<comment type="cofactor">
    <cofactor evidence="2 4">
        <name>Fe cation</name>
        <dbReference type="ChEBI" id="CHEBI:24875"/>
    </cofactor>
    <text evidence="2 4">Binds 2 iron ions per subunit.</text>
</comment>
<dbReference type="InterPro" id="IPR033909">
    <property type="entry name" value="RNR_small"/>
</dbReference>
<feature type="binding site" evidence="4">
    <location>
        <position position="125"/>
    </location>
    <ligand>
        <name>Fe cation</name>
        <dbReference type="ChEBI" id="CHEBI:24875"/>
        <label>1</label>
    </ligand>
</feature>
<dbReference type="NCBIfam" id="NF007184">
    <property type="entry name" value="PRK09614.1-3"/>
    <property type="match status" value="1"/>
</dbReference>
<feature type="binding site" evidence="4">
    <location>
        <position position="229"/>
    </location>
    <ligand>
        <name>Fe cation</name>
        <dbReference type="ChEBI" id="CHEBI:24875"/>
        <label>2</label>
    </ligand>
</feature>
<dbReference type="Proteomes" id="UP000280881">
    <property type="component" value="Unassembled WGS sequence"/>
</dbReference>
<keyword evidence="2 4" id="KW-0479">Metal-binding</keyword>
<evidence type="ECO:0000313" key="5">
    <source>
        <dbReference type="EMBL" id="RKQ60355.1"/>
    </source>
</evidence>
<dbReference type="AlphaFoldDB" id="A0A420W5L5"/>
<evidence type="ECO:0000256" key="1">
    <source>
        <dbReference type="ARBA" id="ARBA00009303"/>
    </source>
</evidence>
<comment type="similarity">
    <text evidence="1 2">Belongs to the ribonucleoside diphosphate reductase small chain family.</text>
</comment>
<feature type="binding site" evidence="4">
    <location>
        <position position="226"/>
    </location>
    <ligand>
        <name>Fe cation</name>
        <dbReference type="ChEBI" id="CHEBI:24875"/>
        <label>2</label>
    </ligand>
</feature>
<dbReference type="GO" id="GO:0009263">
    <property type="term" value="P:deoxyribonucleotide biosynthetic process"/>
    <property type="evidence" value="ECO:0007669"/>
    <property type="project" value="UniProtKB-KW"/>
</dbReference>
<sequence>MSDIRKELMKPRPIFNPNGNDDPAKRGILHGDTTNIFNLNVIKYEWAPKLYRVMMANFWIPETVDLTQDVQDYKELTDDERQAYDEILSFLVFLDSIQTTNIPNIAAYVKAPEITIDLSIHAYQEAIHSQSYGYTIESVVPAEKREEVYYWWKKDPILFERNKYIADIYQKFLEEPTMENYGEVLIGNYLLEGLYFYNGFMFFYNLASRNLMQGTADIIRYINRDELTHVILFEHFMKDLTDEGFKKYLTKDKIYQMFKIAVEQEQRFSKKVIGNKILGMNEKSIEDYTYYIANKRLKALGLEPIFPDRPNPYEHLERIADTGGEGNVKANFFEATVTSYNQASAVEGWDEI</sequence>
<dbReference type="InterPro" id="IPR012348">
    <property type="entry name" value="RNR-like"/>
</dbReference>
<comment type="function">
    <text evidence="2">Provides the precursors necessary for DNA synthesis. Catalyzes the biosynthesis of deoxyribonucleotides from the corresponding ribonucleotides.</text>
</comment>
<dbReference type="UniPathway" id="UPA00326"/>